<organism evidence="2 3">
    <name type="scientific">Litorilituus lipolyticus</name>
    <dbReference type="NCBI Taxonomy" id="2491017"/>
    <lineage>
        <taxon>Bacteria</taxon>
        <taxon>Pseudomonadati</taxon>
        <taxon>Pseudomonadota</taxon>
        <taxon>Gammaproteobacteria</taxon>
        <taxon>Alteromonadales</taxon>
        <taxon>Colwelliaceae</taxon>
        <taxon>Litorilituus</taxon>
    </lineage>
</organism>
<keyword evidence="1" id="KW-1133">Transmembrane helix</keyword>
<sequence length="229" mass="26758">MNCKNCHSKLIKGGHYCIHCGQNSTSLNRPFGSVSKEFLHELLDIDGRLSLTLITMVKKPGQLTHEFNQGKRVKYTPPLRLYLAISILFFIIFSSIYQVYAPERPLTDSMISYYSKAMFLLFPIFALIVQLFFRQSFYIGNLVFSMHLHSIVYIILMFIAPLEALEQEHQIFLLLQLPLTLYLVWYIFKAFKTVYQDSWLKTIVKASVIYMVYMSILGLVFDVLMKNFF</sequence>
<protein>
    <submittedName>
        <fullName evidence="2">DUF3667 domain-containing protein</fullName>
    </submittedName>
</protein>
<name>A0A502KNW2_9GAMM</name>
<feature type="transmembrane region" description="Helical" evidence="1">
    <location>
        <begin position="139"/>
        <end position="159"/>
    </location>
</feature>
<feature type="transmembrane region" description="Helical" evidence="1">
    <location>
        <begin position="208"/>
        <end position="225"/>
    </location>
</feature>
<dbReference type="EMBL" id="SAWY01000036">
    <property type="protein sequence ID" value="TPH13410.1"/>
    <property type="molecule type" value="Genomic_DNA"/>
</dbReference>
<feature type="transmembrane region" description="Helical" evidence="1">
    <location>
        <begin position="113"/>
        <end position="133"/>
    </location>
</feature>
<keyword evidence="1" id="KW-0812">Transmembrane</keyword>
<dbReference type="OrthoDB" id="9111327at2"/>
<dbReference type="AlphaFoldDB" id="A0A502KNW2"/>
<keyword evidence="3" id="KW-1185">Reference proteome</keyword>
<dbReference type="Proteomes" id="UP000315303">
    <property type="component" value="Unassembled WGS sequence"/>
</dbReference>
<reference evidence="2 3" key="1">
    <citation type="submission" date="2019-01" db="EMBL/GenBank/DDBJ databases">
        <title>Litorilituus lipolytica sp. nov., isolated from intertidal sand of the Yellow Sea in China.</title>
        <authorList>
            <person name="Liu A."/>
        </authorList>
    </citation>
    <scope>NUCLEOTIDE SEQUENCE [LARGE SCALE GENOMIC DNA]</scope>
    <source>
        <strain evidence="2 3">RZ04</strain>
    </source>
</reference>
<feature type="transmembrane region" description="Helical" evidence="1">
    <location>
        <begin position="171"/>
        <end position="188"/>
    </location>
</feature>
<evidence type="ECO:0000256" key="1">
    <source>
        <dbReference type="SAM" id="Phobius"/>
    </source>
</evidence>
<comment type="caution">
    <text evidence="2">The sequence shown here is derived from an EMBL/GenBank/DDBJ whole genome shotgun (WGS) entry which is preliminary data.</text>
</comment>
<dbReference type="InterPro" id="IPR022134">
    <property type="entry name" value="DUF3667"/>
</dbReference>
<evidence type="ECO:0000313" key="2">
    <source>
        <dbReference type="EMBL" id="TPH13410.1"/>
    </source>
</evidence>
<gene>
    <name evidence="2" type="ORF">EPA86_14575</name>
</gene>
<dbReference type="Pfam" id="PF12412">
    <property type="entry name" value="DUF3667"/>
    <property type="match status" value="1"/>
</dbReference>
<keyword evidence="1" id="KW-0472">Membrane</keyword>
<feature type="transmembrane region" description="Helical" evidence="1">
    <location>
        <begin position="81"/>
        <end position="101"/>
    </location>
</feature>
<proteinExistence type="predicted"/>
<accession>A0A502KNW2</accession>
<evidence type="ECO:0000313" key="3">
    <source>
        <dbReference type="Proteomes" id="UP000315303"/>
    </source>
</evidence>